<feature type="region of interest" description="Disordered" evidence="1">
    <location>
        <begin position="221"/>
        <end position="258"/>
    </location>
</feature>
<evidence type="ECO:0000256" key="1">
    <source>
        <dbReference type="SAM" id="MobiDB-lite"/>
    </source>
</evidence>
<feature type="chain" id="PRO_5003732501" evidence="2">
    <location>
        <begin position="21"/>
        <end position="443"/>
    </location>
</feature>
<dbReference type="OrthoDB" id="3053346at2759"/>
<evidence type="ECO:0000313" key="3">
    <source>
        <dbReference type="EMBL" id="EJD39080.1"/>
    </source>
</evidence>
<dbReference type="EMBL" id="JH687817">
    <property type="protein sequence ID" value="EJD39080.1"/>
    <property type="molecule type" value="Genomic_DNA"/>
</dbReference>
<evidence type="ECO:0000256" key="2">
    <source>
        <dbReference type="SAM" id="SignalP"/>
    </source>
</evidence>
<reference evidence="4" key="1">
    <citation type="journal article" date="2012" name="Science">
        <title>The Paleozoic origin of enzymatic lignin decomposition reconstructed from 31 fungal genomes.</title>
        <authorList>
            <person name="Floudas D."/>
            <person name="Binder M."/>
            <person name="Riley R."/>
            <person name="Barry K."/>
            <person name="Blanchette R.A."/>
            <person name="Henrissat B."/>
            <person name="Martinez A.T."/>
            <person name="Otillar R."/>
            <person name="Spatafora J.W."/>
            <person name="Yadav J.S."/>
            <person name="Aerts A."/>
            <person name="Benoit I."/>
            <person name="Boyd A."/>
            <person name="Carlson A."/>
            <person name="Copeland A."/>
            <person name="Coutinho P.M."/>
            <person name="de Vries R.P."/>
            <person name="Ferreira P."/>
            <person name="Findley K."/>
            <person name="Foster B."/>
            <person name="Gaskell J."/>
            <person name="Glotzer D."/>
            <person name="Gorecki P."/>
            <person name="Heitman J."/>
            <person name="Hesse C."/>
            <person name="Hori C."/>
            <person name="Igarashi K."/>
            <person name="Jurgens J.A."/>
            <person name="Kallen N."/>
            <person name="Kersten P."/>
            <person name="Kohler A."/>
            <person name="Kuees U."/>
            <person name="Kumar T.K.A."/>
            <person name="Kuo A."/>
            <person name="LaButti K."/>
            <person name="Larrondo L.F."/>
            <person name="Lindquist E."/>
            <person name="Ling A."/>
            <person name="Lombard V."/>
            <person name="Lucas S."/>
            <person name="Lundell T."/>
            <person name="Martin R."/>
            <person name="McLaughlin D.J."/>
            <person name="Morgenstern I."/>
            <person name="Morin E."/>
            <person name="Murat C."/>
            <person name="Nagy L.G."/>
            <person name="Nolan M."/>
            <person name="Ohm R.A."/>
            <person name="Patyshakuliyeva A."/>
            <person name="Rokas A."/>
            <person name="Ruiz-Duenas F.J."/>
            <person name="Sabat G."/>
            <person name="Salamov A."/>
            <person name="Samejima M."/>
            <person name="Schmutz J."/>
            <person name="Slot J.C."/>
            <person name="St John F."/>
            <person name="Stenlid J."/>
            <person name="Sun H."/>
            <person name="Sun S."/>
            <person name="Syed K."/>
            <person name="Tsang A."/>
            <person name="Wiebenga A."/>
            <person name="Young D."/>
            <person name="Pisabarro A."/>
            <person name="Eastwood D.C."/>
            <person name="Martin F."/>
            <person name="Cullen D."/>
            <person name="Grigoriev I.V."/>
            <person name="Hibbett D.S."/>
        </authorList>
    </citation>
    <scope>NUCLEOTIDE SEQUENCE [LARGE SCALE GENOMIC DNA]</scope>
    <source>
        <strain evidence="4">TFB10046</strain>
    </source>
</reference>
<protein>
    <submittedName>
        <fullName evidence="3">Uncharacterized protein</fullName>
    </submittedName>
</protein>
<dbReference type="Proteomes" id="UP000006514">
    <property type="component" value="Unassembled WGS sequence"/>
</dbReference>
<proteinExistence type="predicted"/>
<feature type="compositionally biased region" description="Polar residues" evidence="1">
    <location>
        <begin position="401"/>
        <end position="410"/>
    </location>
</feature>
<dbReference type="KEGG" id="adl:AURDEDRAFT_128520"/>
<feature type="signal peptide" evidence="2">
    <location>
        <begin position="1"/>
        <end position="20"/>
    </location>
</feature>
<feature type="region of interest" description="Disordered" evidence="1">
    <location>
        <begin position="372"/>
        <end position="422"/>
    </location>
</feature>
<keyword evidence="2" id="KW-0732">Signal</keyword>
<keyword evidence="4" id="KW-1185">Reference proteome</keyword>
<dbReference type="AlphaFoldDB" id="J0D170"/>
<feature type="compositionally biased region" description="Polar residues" evidence="1">
    <location>
        <begin position="381"/>
        <end position="392"/>
    </location>
</feature>
<organism evidence="3 4">
    <name type="scientific">Auricularia subglabra (strain TFB-10046 / SS5)</name>
    <name type="common">White-rot fungus</name>
    <name type="synonym">Auricularia delicata (strain TFB10046)</name>
    <dbReference type="NCBI Taxonomy" id="717982"/>
    <lineage>
        <taxon>Eukaryota</taxon>
        <taxon>Fungi</taxon>
        <taxon>Dikarya</taxon>
        <taxon>Basidiomycota</taxon>
        <taxon>Agaricomycotina</taxon>
        <taxon>Agaricomycetes</taxon>
        <taxon>Auriculariales</taxon>
        <taxon>Auriculariaceae</taxon>
        <taxon>Auricularia</taxon>
    </lineage>
</organism>
<gene>
    <name evidence="3" type="ORF">AURDEDRAFT_128520</name>
</gene>
<evidence type="ECO:0000313" key="4">
    <source>
        <dbReference type="Proteomes" id="UP000006514"/>
    </source>
</evidence>
<sequence>MQFKLLAVALAALFAGAAVATPAPAPAECPCKGRPACGCAIEAVIPSSAQELALSPSPFWDSWPGGEGATAPNGVFVLLKIDPIASVAALEDEETTRAAAALDSPEWVLGVIVSHRGGRFSSFLQKPLMSLQMELFGHGPPDDKAIASIPISPSPQLYDDRPPVKLSSPLPWPNVYCHTNCASSVIISRIHYGATKFEANLAQGQFEDLSRRAFSDRYNWHSLPPATTPDPPGEVIFVDPGQPEGPYDDNADDSSYGDQDSLYAQEMEEMGMKIARQRIYGEISLDPSMCPGGLGDPSQLEEPVARIRELWADWEERRTTEILARRPETTLWAQDVADACSDLLTEPENAEEFVRPPASFDDIAVFPEDAVGTSAEREPRGSNNRGAYTINATPGGPTALPEQSASTILSETPPVVSGNTNRTHKKRYFSMLQFPATTVSPSR</sequence>
<dbReference type="InParanoid" id="J0D170"/>
<name>J0D170_AURST</name>
<accession>J0D170</accession>